<evidence type="ECO:0008006" key="4">
    <source>
        <dbReference type="Google" id="ProtNLM"/>
    </source>
</evidence>
<comment type="caution">
    <text evidence="2">The sequence shown here is derived from an EMBL/GenBank/DDBJ whole genome shotgun (WGS) entry which is preliminary data.</text>
</comment>
<evidence type="ECO:0000313" key="2">
    <source>
        <dbReference type="EMBL" id="PCK23174.1"/>
    </source>
</evidence>
<protein>
    <recommendedName>
        <fullName evidence="4">Transposase</fullName>
    </recommendedName>
</protein>
<feature type="compositionally biased region" description="Basic and acidic residues" evidence="1">
    <location>
        <begin position="99"/>
        <end position="113"/>
    </location>
</feature>
<dbReference type="Proteomes" id="UP000230886">
    <property type="component" value="Unassembled WGS sequence"/>
</dbReference>
<evidence type="ECO:0000313" key="3">
    <source>
        <dbReference type="Proteomes" id="UP000230886"/>
    </source>
</evidence>
<evidence type="ECO:0000256" key="1">
    <source>
        <dbReference type="SAM" id="MobiDB-lite"/>
    </source>
</evidence>
<reference evidence="2 3" key="1">
    <citation type="submission" date="2017-07" db="EMBL/GenBank/DDBJ databases">
        <title>Draft sequence of Rhodococcus enclensis 23b-28.</title>
        <authorList>
            <person name="Besaury L."/>
            <person name="Sancelme M."/>
            <person name="Amato P."/>
            <person name="Lallement A."/>
            <person name="Delort A.-M."/>
        </authorList>
    </citation>
    <scope>NUCLEOTIDE SEQUENCE [LARGE SCALE GENOMIC DNA]</scope>
    <source>
        <strain evidence="2 3">23b-28</strain>
    </source>
</reference>
<gene>
    <name evidence="2" type="ORF">CHR55_30860</name>
</gene>
<dbReference type="EMBL" id="NOVD01000056">
    <property type="protein sequence ID" value="PCK23174.1"/>
    <property type="molecule type" value="Genomic_DNA"/>
</dbReference>
<dbReference type="RefSeq" id="WP_099698816.1">
    <property type="nucleotide sequence ID" value="NZ_NOVD01000056.1"/>
</dbReference>
<organism evidence="2 3">
    <name type="scientific">Rhodococcus qingshengii</name>
    <dbReference type="NCBI Taxonomy" id="334542"/>
    <lineage>
        <taxon>Bacteria</taxon>
        <taxon>Bacillati</taxon>
        <taxon>Actinomycetota</taxon>
        <taxon>Actinomycetes</taxon>
        <taxon>Mycobacteriales</taxon>
        <taxon>Nocardiaceae</taxon>
        <taxon>Rhodococcus</taxon>
        <taxon>Rhodococcus erythropolis group</taxon>
    </lineage>
</organism>
<accession>A0A2A5J0Q7</accession>
<proteinExistence type="predicted"/>
<dbReference type="AlphaFoldDB" id="A0A2A5J0Q7"/>
<feature type="region of interest" description="Disordered" evidence="1">
    <location>
        <begin position="73"/>
        <end position="113"/>
    </location>
</feature>
<sequence length="113" mass="12229">MRSSLPALAEVLTGGFTSHHGFLIRMHLTLIDRYGQALGELDDRIDDTIAPFRAARDLMVSIPGFSTTVAEGVPSPKPAVTSGFSSRPGIWPPGQAPHPVERDRADRVTRPGR</sequence>
<name>A0A2A5J0Q7_RHOSG</name>